<name>A0A8G0P4S8_9FLAO</name>
<gene>
    <name evidence="1" type="ORF">JJC05_01870</name>
</gene>
<dbReference type="EMBL" id="CP067378">
    <property type="protein sequence ID" value="QYS89190.1"/>
    <property type="molecule type" value="Genomic_DNA"/>
</dbReference>
<protein>
    <submittedName>
        <fullName evidence="1">Uncharacterized protein</fullName>
    </submittedName>
</protein>
<dbReference type="Proteomes" id="UP000824721">
    <property type="component" value="Chromosome"/>
</dbReference>
<organism evidence="1">
    <name type="scientific">Flavobacterium columnare</name>
    <dbReference type="NCBI Taxonomy" id="996"/>
    <lineage>
        <taxon>Bacteria</taxon>
        <taxon>Pseudomonadati</taxon>
        <taxon>Bacteroidota</taxon>
        <taxon>Flavobacteriia</taxon>
        <taxon>Flavobacteriales</taxon>
        <taxon>Flavobacteriaceae</taxon>
        <taxon>Flavobacterium</taxon>
    </lineage>
</organism>
<evidence type="ECO:0000313" key="1">
    <source>
        <dbReference type="EMBL" id="QYS89190.1"/>
    </source>
</evidence>
<sequence>MATGRMPGNVKKHEGEFLKKEGSYFEIGKKCECEAKIRTFMRVLRIADDFISNKQANYTHFLMKNTGAL</sequence>
<dbReference type="AlphaFoldDB" id="A0A8G0P4S8"/>
<reference evidence="1" key="1">
    <citation type="submission" date="2020-12" db="EMBL/GenBank/DDBJ databases">
        <title>Genome sequencing of genetic groups of Flavobacterium columnare.</title>
        <authorList>
            <person name="Waldbieser G.C."/>
            <person name="Griffin M.J."/>
            <person name="LaFrentz B.R."/>
        </authorList>
    </citation>
    <scope>NUCLEOTIDE SEQUENCE</scope>
    <source>
        <strain evidence="1">90-106</strain>
    </source>
</reference>
<dbReference type="KEGG" id="fdv:JJC05_01870"/>
<accession>A0A8G0P4S8</accession>
<proteinExistence type="predicted"/>